<feature type="region of interest" description="Disordered" evidence="9">
    <location>
        <begin position="2145"/>
        <end position="2175"/>
    </location>
</feature>
<feature type="region of interest" description="Disordered" evidence="9">
    <location>
        <begin position="1"/>
        <end position="22"/>
    </location>
</feature>
<dbReference type="InterPro" id="IPR029479">
    <property type="entry name" value="Nitroreductase"/>
</dbReference>
<dbReference type="InterPro" id="IPR057737">
    <property type="entry name" value="Condensation_MtbB-like"/>
</dbReference>
<dbReference type="SUPFAM" id="SSF52777">
    <property type="entry name" value="CoA-dependent acyltransferases"/>
    <property type="match status" value="2"/>
</dbReference>
<dbReference type="Gene3D" id="3.30.300.30">
    <property type="match status" value="2"/>
</dbReference>
<dbReference type="InterPro" id="IPR023213">
    <property type="entry name" value="CAT-like_dom_sf"/>
</dbReference>
<proteinExistence type="inferred from homology"/>
<dbReference type="Pfam" id="PF00881">
    <property type="entry name" value="Nitroreductase"/>
    <property type="match status" value="1"/>
</dbReference>
<dbReference type="PANTHER" id="PTHR45527:SF10">
    <property type="entry name" value="PYOCHELIN SYNTHASE PCHF"/>
    <property type="match status" value="1"/>
</dbReference>
<dbReference type="GO" id="GO:0043041">
    <property type="term" value="P:amino acid activation for nonribosomal peptide biosynthetic process"/>
    <property type="evidence" value="ECO:0007669"/>
    <property type="project" value="TreeGrafter"/>
</dbReference>
<dbReference type="SUPFAM" id="SSF56801">
    <property type="entry name" value="Acetyl-CoA synthetase-like"/>
    <property type="match status" value="2"/>
</dbReference>
<dbReference type="GO" id="GO:0044550">
    <property type="term" value="P:secondary metabolite biosynthetic process"/>
    <property type="evidence" value="ECO:0007669"/>
    <property type="project" value="TreeGrafter"/>
</dbReference>
<dbReference type="Gene3D" id="3.30.559.30">
    <property type="entry name" value="Nonribosomal peptide synthetase, condensation domain"/>
    <property type="match status" value="1"/>
</dbReference>
<dbReference type="FunFam" id="3.40.50.980:FF:000001">
    <property type="entry name" value="Non-ribosomal peptide synthetase"/>
    <property type="match status" value="1"/>
</dbReference>
<dbReference type="Gene3D" id="3.40.50.980">
    <property type="match status" value="2"/>
</dbReference>
<dbReference type="Pfam" id="PF00501">
    <property type="entry name" value="AMP-binding"/>
    <property type="match status" value="2"/>
</dbReference>
<feature type="compositionally biased region" description="Low complexity" evidence="9">
    <location>
        <begin position="2011"/>
        <end position="2021"/>
    </location>
</feature>
<feature type="domain" description="Carrier" evidence="10">
    <location>
        <begin position="2037"/>
        <end position="2112"/>
    </location>
</feature>
<dbReference type="FunFam" id="3.30.559.30:FF:000006">
    <property type="entry name" value="Yersiniabactin polyketide/non-ribosomal peptide synthetase"/>
    <property type="match status" value="1"/>
</dbReference>
<dbReference type="Gene3D" id="3.40.109.10">
    <property type="entry name" value="NADH Oxidase"/>
    <property type="match status" value="1"/>
</dbReference>
<dbReference type="PANTHER" id="PTHR45527">
    <property type="entry name" value="NONRIBOSOMAL PEPTIDE SYNTHETASE"/>
    <property type="match status" value="1"/>
</dbReference>
<keyword evidence="8" id="KW-0443">Lipid metabolism</keyword>
<dbReference type="InterPro" id="IPR001242">
    <property type="entry name" value="Condensation_dom"/>
</dbReference>
<dbReference type="InterPro" id="IPR000415">
    <property type="entry name" value="Nitroreductase-like"/>
</dbReference>
<organism evidence="11 12">
    <name type="scientific">Sorangium cellulosum</name>
    <name type="common">Polyangium cellulosum</name>
    <dbReference type="NCBI Taxonomy" id="56"/>
    <lineage>
        <taxon>Bacteria</taxon>
        <taxon>Pseudomonadati</taxon>
        <taxon>Myxococcota</taxon>
        <taxon>Polyangia</taxon>
        <taxon>Polyangiales</taxon>
        <taxon>Polyangiaceae</taxon>
        <taxon>Sorangium</taxon>
    </lineage>
</organism>
<dbReference type="CDD" id="cd12114">
    <property type="entry name" value="A_NRPS_TlmIV_like"/>
    <property type="match status" value="1"/>
</dbReference>
<protein>
    <recommendedName>
        <fullName evidence="10">Carrier domain-containing protein</fullName>
    </recommendedName>
</protein>
<gene>
    <name evidence="11" type="ORF">SOCE26_105260</name>
</gene>
<feature type="region of interest" description="Disordered" evidence="9">
    <location>
        <begin position="2011"/>
        <end position="2037"/>
    </location>
</feature>
<dbReference type="Proteomes" id="UP000238348">
    <property type="component" value="Chromosome"/>
</dbReference>
<dbReference type="CDD" id="cd05931">
    <property type="entry name" value="FAAL"/>
    <property type="match status" value="1"/>
</dbReference>
<dbReference type="CDD" id="cd02142">
    <property type="entry name" value="McbC_SagB-like_oxidoreductase"/>
    <property type="match status" value="1"/>
</dbReference>
<dbReference type="GO" id="GO:0006631">
    <property type="term" value="P:fatty acid metabolic process"/>
    <property type="evidence" value="ECO:0007669"/>
    <property type="project" value="UniProtKB-KW"/>
</dbReference>
<dbReference type="InterPro" id="IPR042099">
    <property type="entry name" value="ANL_N_sf"/>
</dbReference>
<keyword evidence="7" id="KW-0276">Fatty acid metabolism</keyword>
<dbReference type="Gene3D" id="3.40.50.12780">
    <property type="entry name" value="N-terminal domain of ligase-like"/>
    <property type="match status" value="1"/>
</dbReference>
<evidence type="ECO:0000313" key="11">
    <source>
        <dbReference type="EMBL" id="AUX48981.1"/>
    </source>
</evidence>
<evidence type="ECO:0000256" key="7">
    <source>
        <dbReference type="ARBA" id="ARBA00022832"/>
    </source>
</evidence>
<dbReference type="Gene3D" id="2.30.38.10">
    <property type="entry name" value="Luciferase, Domain 3"/>
    <property type="match status" value="1"/>
</dbReference>
<dbReference type="GO" id="GO:0016874">
    <property type="term" value="F:ligase activity"/>
    <property type="evidence" value="ECO:0007669"/>
    <property type="project" value="UniProtKB-KW"/>
</dbReference>
<dbReference type="FunFam" id="3.40.50.12780:FF:000013">
    <property type="entry name" value="Long-chain-fatty-acid--AMP ligase FadD32"/>
    <property type="match status" value="1"/>
</dbReference>
<dbReference type="PROSITE" id="PS00455">
    <property type="entry name" value="AMP_BINDING"/>
    <property type="match status" value="2"/>
</dbReference>
<comment type="cofactor">
    <cofactor evidence="1">
        <name>pantetheine 4'-phosphate</name>
        <dbReference type="ChEBI" id="CHEBI:47942"/>
    </cofactor>
</comment>
<dbReference type="Gene3D" id="1.10.1200.10">
    <property type="entry name" value="ACP-like"/>
    <property type="match status" value="2"/>
</dbReference>
<feature type="compositionally biased region" description="Basic and acidic residues" evidence="9">
    <location>
        <begin position="2145"/>
        <end position="2157"/>
    </location>
</feature>
<dbReference type="GO" id="GO:0031177">
    <property type="term" value="F:phosphopantetheine binding"/>
    <property type="evidence" value="ECO:0007669"/>
    <property type="project" value="InterPro"/>
</dbReference>
<evidence type="ECO:0000256" key="8">
    <source>
        <dbReference type="ARBA" id="ARBA00023098"/>
    </source>
</evidence>
<name>A0A2L0FBS9_SORCE</name>
<dbReference type="PROSITE" id="PS50075">
    <property type="entry name" value="CARRIER"/>
    <property type="match status" value="2"/>
</dbReference>
<evidence type="ECO:0000256" key="1">
    <source>
        <dbReference type="ARBA" id="ARBA00001957"/>
    </source>
</evidence>
<dbReference type="InterPro" id="IPR020806">
    <property type="entry name" value="PKS_PP-bd"/>
</dbReference>
<evidence type="ECO:0000256" key="9">
    <source>
        <dbReference type="SAM" id="MobiDB-lite"/>
    </source>
</evidence>
<dbReference type="InterPro" id="IPR009081">
    <property type="entry name" value="PP-bd_ACP"/>
</dbReference>
<dbReference type="SMART" id="SM00823">
    <property type="entry name" value="PKS_PP"/>
    <property type="match status" value="2"/>
</dbReference>
<dbReference type="Pfam" id="PF13193">
    <property type="entry name" value="AMP-binding_C"/>
    <property type="match status" value="1"/>
</dbReference>
<dbReference type="Gene3D" id="3.30.559.10">
    <property type="entry name" value="Chloramphenicol acetyltransferase-like domain"/>
    <property type="match status" value="1"/>
</dbReference>
<dbReference type="InterPro" id="IPR000873">
    <property type="entry name" value="AMP-dep_synth/lig_dom"/>
</dbReference>
<dbReference type="GO" id="GO:0005737">
    <property type="term" value="C:cytoplasm"/>
    <property type="evidence" value="ECO:0007669"/>
    <property type="project" value="TreeGrafter"/>
</dbReference>
<evidence type="ECO:0000259" key="10">
    <source>
        <dbReference type="PROSITE" id="PS50075"/>
    </source>
</evidence>
<dbReference type="GO" id="GO:0071766">
    <property type="term" value="P:Actinobacterium-type cell wall biogenesis"/>
    <property type="evidence" value="ECO:0007669"/>
    <property type="project" value="UniProtKB-ARBA"/>
</dbReference>
<dbReference type="InterPro" id="IPR006162">
    <property type="entry name" value="Ppantetheine_attach_site"/>
</dbReference>
<dbReference type="GO" id="GO:0016491">
    <property type="term" value="F:oxidoreductase activity"/>
    <property type="evidence" value="ECO:0007669"/>
    <property type="project" value="InterPro"/>
</dbReference>
<dbReference type="FunFam" id="3.30.559.10:FF:000023">
    <property type="entry name" value="Non-ribosomal peptide synthetase"/>
    <property type="match status" value="1"/>
</dbReference>
<feature type="compositionally biased region" description="Low complexity" evidence="9">
    <location>
        <begin position="2028"/>
        <end position="2037"/>
    </location>
</feature>
<dbReference type="Pfam" id="PF00550">
    <property type="entry name" value="PP-binding"/>
    <property type="match status" value="2"/>
</dbReference>
<dbReference type="InterPro" id="IPR010071">
    <property type="entry name" value="AA_adenyl_dom"/>
</dbReference>
<evidence type="ECO:0000256" key="3">
    <source>
        <dbReference type="ARBA" id="ARBA00006432"/>
    </source>
</evidence>
<dbReference type="EMBL" id="CP012673">
    <property type="protein sequence ID" value="AUX48981.1"/>
    <property type="molecule type" value="Genomic_DNA"/>
</dbReference>
<dbReference type="InterPro" id="IPR045851">
    <property type="entry name" value="AMP-bd_C_sf"/>
</dbReference>
<dbReference type="FunFam" id="3.40.50.12780:FF:000012">
    <property type="entry name" value="Non-ribosomal peptide synthetase"/>
    <property type="match status" value="1"/>
</dbReference>
<keyword evidence="4" id="KW-0596">Phosphopantetheine</keyword>
<dbReference type="InterPro" id="IPR020845">
    <property type="entry name" value="AMP-binding_CS"/>
</dbReference>
<dbReference type="PROSITE" id="PS00012">
    <property type="entry name" value="PHOSPHOPANTETHEINE"/>
    <property type="match status" value="2"/>
</dbReference>
<dbReference type="InterPro" id="IPR040097">
    <property type="entry name" value="FAAL/FAAC"/>
</dbReference>
<evidence type="ECO:0000256" key="5">
    <source>
        <dbReference type="ARBA" id="ARBA00022553"/>
    </source>
</evidence>
<evidence type="ECO:0000313" key="12">
    <source>
        <dbReference type="Proteomes" id="UP000238348"/>
    </source>
</evidence>
<dbReference type="NCBIfam" id="TIGR01733">
    <property type="entry name" value="AA-adenyl-dom"/>
    <property type="match status" value="1"/>
</dbReference>
<sequence length="2175" mass="234915">MTSPGHDARLAARGEPPCARTDASSLPELLALRALRAQRALPATERAGAPAYVYLAEGEAEAEALSFGALDARARAIAAFLRRLYPARSRVLLLFAPGLEFVEAFFGCLYADMVAVPTSLPRPSKAESRFDAIIADCTPACALTGGSGLRERSRSTSHAGLPVHALGEISLAEGEPRAGEPRRAPEDVAYLQYTSGSTSSPKGVMVSHRNVLQNCRMLAAGFGMEEGETFVTWLPHFHDMGLIHGLLLPLYLAGRCYVMPPAAFLFRPLRWLEVLSRYRGHHSAAPNFAFDLCVASSTAEQRARLDLSAWRSVINGAEPIRARTLARFSDAFAPCGFRAEIMRPGYGLAEATLGVTGAPRRPSPRVVQVSAALLQEGRARACAAAAPDAQALVSCGRPLPDTHVAIVDPTSGEPAPEAQVGEVWVAGEAVVSGYWRDEQATSASFGARLRGGGDLRFLRTGDLGFMHEGELFVTGRLKDVIIVRGRNYYPQDIELAVSGAHEAFAPDGGAAFAVSAEDGIRLPVEDPEAVVVCQELRRGQRGLDLEQLARAARRAVAQQFGLPVVAVALLAPRRIPKTTSGKIQRRACKAAFLRSELETLGVFYDEQGRDAEPGAEASAAPVDDGPSCTSRLEALVRDVLQVGAEALRRDVPLADYGLDSLKAVQLANRVARLSGAEISPVRLFEGTTLAELEVLLEQHHAPDGREATAAAVGPELADAHAPFPPTEVQRAYLVGREETLDLGGVGCHVYLEFERDELDVERFERAWNRLIERHEMLRAVFTAGGLQRVERAAPRFELKVWDHRADTPAGAERAIEEVRSRLSHRVFAPGEWPLFDVGVSLLPGGRRRVHLNVDLLAIDAWSVGILSRDLELLYEDPDRRLRPLGVSFRDCVLDDLRHRQTPAHERSLAHWRELVSRLPGAPELPLAQSPREVTPPRFVRRKGRLARPAWEQLKERARAHRLTPSGAVLAAFAQVIGKWSARPEFALTLTSFERPPLHEDVYEVVGDFTRVALVGFDLDRYGAFCEAARAAQGQIWSALEHRRAGAIQALRERGAPNVPVVFTSLLGQGGPRSRAPFAWIGREISGISQTPQVWLDHQVAEDEGELTFSWDVVDGLFPGGMVEGMLEVYQDLLAQLAQGGEAWQRAAKVALPPSQGAARAAANQTQRPAPEELLHTLFARSAAEHPEAPAVIAPDGTVTYGELDRRSNALGRALRARGARPDALIAIAAEKGVEQALGALAILKSGAAYLPVDPTWPRERVWGILEQGGVEIVLTQARFAEPSRWPAGVVVLPLDAPDGWAADDAPLDVVQRADDLAYVIFTSGSTGKPKGVAIAHRGAVGTLADVNERLGVHASDRVLSLSSLAFDLSVYDLFGLWAAGGAVVLPDPAHTRDPAHWDEMMTRHGVTLWNTVPALMQMLVEHRAHRANARAPLRAALLSGDWIPVSLPDRLREVFPGALVLSLGGATEASIWSIAYPITHVDPRWRSIPYGKPLANQQFHVLDRRMEACPDWVPGRLYIGGAGLARGYWRDEARTRERFVTHPDTGERLYWTGDLGRYLPDGNIEFLGREDLQVKIQGHRIELEEIEATLLQAPGVGSAVVSVGSTASGGKRLIACVAPAPGRAVDTAALRAFVASKLPEYMVPSVVAQLPRLPLTSNGKVDRAAVPEAVSERSLEDLLRAHAAVRDVRLERAADGSGELVVYVVVQESAPAPAASLQRDPIEKTMHMLSKPALRGDLGGAAIPLGPGQLTDDQRSAFARRRSYRHFRSEPVAFARLAGLLSQLAQVTLPGYPIPKQSYASAGGLYPVQVYLYAKPGRVEQIPGGTFYYHPERHQLLPIEIGAHIDRSVHASVNAQAFESSAFSVYLVADLGAIEPVYGRLARDFCLMEAGIIAHLLESSAPDHDLGLCQTGGLDFAPVARLFKLGPRHEHLHGLVGGAISPADTTIDALARASEALRVMVDLAARAAADRPGRPAEPSPEQRAGELSAYVAERWQERPVRVVVVDRLSGSPAPAPASAPSIRALEQGGDPAAAAPAASDGLDGALARIWAEALGRSQVGHEDRFFDIGGDSLLLVGVARAIRERLGYDVALVHLFEHPTVARQAAYLRTLGPRGPMAVGDEVNAAGAPAPRAARTEGDARLDAVAERAQRQRERGLGRRAATGAQESRKNRQEG</sequence>
<reference evidence="11 12" key="1">
    <citation type="submission" date="2015-09" db="EMBL/GenBank/DDBJ databases">
        <title>Sorangium comparison.</title>
        <authorList>
            <person name="Zaburannyi N."/>
            <person name="Bunk B."/>
            <person name="Overmann J."/>
            <person name="Mueller R."/>
        </authorList>
    </citation>
    <scope>NUCLEOTIDE SEQUENCE [LARGE SCALE GENOMIC DNA]</scope>
    <source>
        <strain evidence="11 12">So ce26</strain>
    </source>
</reference>
<keyword evidence="6" id="KW-0436">Ligase</keyword>
<dbReference type="SUPFAM" id="SSF47336">
    <property type="entry name" value="ACP-like"/>
    <property type="match status" value="2"/>
</dbReference>
<comment type="pathway">
    <text evidence="2">Siderophore biosynthesis.</text>
</comment>
<dbReference type="GO" id="GO:0008610">
    <property type="term" value="P:lipid biosynthetic process"/>
    <property type="evidence" value="ECO:0007669"/>
    <property type="project" value="InterPro"/>
</dbReference>
<dbReference type="InterPro" id="IPR036736">
    <property type="entry name" value="ACP-like_sf"/>
</dbReference>
<evidence type="ECO:0000256" key="2">
    <source>
        <dbReference type="ARBA" id="ARBA00004924"/>
    </source>
</evidence>
<dbReference type="CDD" id="cd19535">
    <property type="entry name" value="Cyc_NRPS"/>
    <property type="match status" value="1"/>
</dbReference>
<dbReference type="SMART" id="SM01294">
    <property type="entry name" value="PKS_PP_betabranch"/>
    <property type="match status" value="1"/>
</dbReference>
<dbReference type="Pfam" id="PF00668">
    <property type="entry name" value="Condensation"/>
    <property type="match status" value="1"/>
</dbReference>
<dbReference type="InterPro" id="IPR025110">
    <property type="entry name" value="AMP-bd_C"/>
</dbReference>
<feature type="compositionally biased region" description="Basic and acidic residues" evidence="9">
    <location>
        <begin position="1"/>
        <end position="12"/>
    </location>
</feature>
<keyword evidence="5" id="KW-0597">Phosphoprotein</keyword>
<accession>A0A2L0FBS9</accession>
<evidence type="ECO:0000256" key="4">
    <source>
        <dbReference type="ARBA" id="ARBA00022450"/>
    </source>
</evidence>
<dbReference type="SUPFAM" id="SSF55469">
    <property type="entry name" value="FMN-dependent nitroreductase-like"/>
    <property type="match status" value="1"/>
</dbReference>
<feature type="domain" description="Carrier" evidence="10">
    <location>
        <begin position="626"/>
        <end position="700"/>
    </location>
</feature>
<comment type="similarity">
    <text evidence="3">Belongs to the ATP-dependent AMP-binding enzyme family.</text>
</comment>
<evidence type="ECO:0000256" key="6">
    <source>
        <dbReference type="ARBA" id="ARBA00022598"/>
    </source>
</evidence>